<dbReference type="SUPFAM" id="SSF53901">
    <property type="entry name" value="Thiolase-like"/>
    <property type="match status" value="2"/>
</dbReference>
<dbReference type="GO" id="GO:0005829">
    <property type="term" value="C:cytosol"/>
    <property type="evidence" value="ECO:0007669"/>
    <property type="project" value="TreeGrafter"/>
</dbReference>
<dbReference type="FunFam" id="3.40.47.10:FF:000018">
    <property type="entry name" value="3-oxoacyl-[acyl-carrier-protein] synthase 2"/>
    <property type="match status" value="1"/>
</dbReference>
<sequence length="409" mass="43034">MKRIVITGMGAITPIGNDPGTFWKNLLIGKSGAGALTLFDAGDMPYNIACEVKEFDARQYMDRKVIRRTARATQFAVAATRQALTDSCLEISDANRDEIGVMMATGGGGIIEIEYATEKLVEKSWKTVGPFVVPSAMANAASCVVSMAVGARGPVMTSAAACASGHYSILEAYHFLQRGEADVMIAGGTESAISMLTFAAFGNMGPLSRDTDRPQQACRPFSIDRNGFVSGEGAVSMIMETEEHARARGAEIYAEVLGGALTGDAYHLTAPDPSADGASRAIQKALRFSSLAPEDVDLILAHGTGTELNDEVEALAIRQVFGQPTPKTTSIKSMVGHALGAAGAESALAAVMAIRENIIPPTINYTEDPELGVDVVGNEPLEFPVRRAIVNAFGFGGQNVVAAFGEYDG</sequence>
<reference evidence="5" key="1">
    <citation type="submission" date="2019-09" db="EMBL/GenBank/DDBJ databases">
        <title>Characterisation of the sponge microbiome using genome-centric metagenomics.</title>
        <authorList>
            <person name="Engelberts J.P."/>
            <person name="Robbins S.J."/>
            <person name="De Goeij J.M."/>
            <person name="Aranda M."/>
            <person name="Bell S.C."/>
            <person name="Webster N.S."/>
        </authorList>
    </citation>
    <scope>NUCLEOTIDE SEQUENCE</scope>
    <source>
        <strain evidence="5">SB0664_bin_27</strain>
    </source>
</reference>
<evidence type="ECO:0000256" key="2">
    <source>
        <dbReference type="ARBA" id="ARBA00022679"/>
    </source>
</evidence>
<dbReference type="InterPro" id="IPR016039">
    <property type="entry name" value="Thiolase-like"/>
</dbReference>
<protein>
    <submittedName>
        <fullName evidence="5">Beta-ketoacyl-ACP synthase II</fullName>
        <ecNumber evidence="5">2.3.1.179</ecNumber>
    </submittedName>
</protein>
<dbReference type="Gene3D" id="3.40.47.10">
    <property type="match status" value="2"/>
</dbReference>
<dbReference type="Pfam" id="PF02801">
    <property type="entry name" value="Ketoacyl-synt_C"/>
    <property type="match status" value="1"/>
</dbReference>
<dbReference type="CDD" id="cd00834">
    <property type="entry name" value="KAS_I_II"/>
    <property type="match status" value="1"/>
</dbReference>
<feature type="domain" description="Ketosynthase family 3 (KS3)" evidence="4">
    <location>
        <begin position="1"/>
        <end position="406"/>
    </location>
</feature>
<evidence type="ECO:0000259" key="4">
    <source>
        <dbReference type="PROSITE" id="PS52004"/>
    </source>
</evidence>
<dbReference type="PANTHER" id="PTHR11712">
    <property type="entry name" value="POLYKETIDE SYNTHASE-RELATED"/>
    <property type="match status" value="1"/>
</dbReference>
<dbReference type="SMART" id="SM00825">
    <property type="entry name" value="PKS_KS"/>
    <property type="match status" value="1"/>
</dbReference>
<dbReference type="NCBIfam" id="NF005589">
    <property type="entry name" value="PRK07314.1"/>
    <property type="match status" value="1"/>
</dbReference>
<proteinExistence type="inferred from homology"/>
<comment type="caution">
    <text evidence="5">The sequence shown here is derived from an EMBL/GenBank/DDBJ whole genome shotgun (WGS) entry which is preliminary data.</text>
</comment>
<dbReference type="GO" id="GO:0006633">
    <property type="term" value="P:fatty acid biosynthetic process"/>
    <property type="evidence" value="ECO:0007669"/>
    <property type="project" value="TreeGrafter"/>
</dbReference>
<dbReference type="PANTHER" id="PTHR11712:SF336">
    <property type="entry name" value="3-OXOACYL-[ACYL-CARRIER-PROTEIN] SYNTHASE, MITOCHONDRIAL"/>
    <property type="match status" value="1"/>
</dbReference>
<dbReference type="InterPro" id="IPR020841">
    <property type="entry name" value="PKS_Beta-ketoAc_synthase_dom"/>
</dbReference>
<dbReference type="AlphaFoldDB" id="A0A6B0YLA4"/>
<dbReference type="Pfam" id="PF00109">
    <property type="entry name" value="ketoacyl-synt"/>
    <property type="match status" value="1"/>
</dbReference>
<dbReference type="InterPro" id="IPR014030">
    <property type="entry name" value="Ketoacyl_synth_N"/>
</dbReference>
<keyword evidence="2 3" id="KW-0808">Transferase</keyword>
<dbReference type="PROSITE" id="PS52004">
    <property type="entry name" value="KS3_2"/>
    <property type="match status" value="1"/>
</dbReference>
<comment type="similarity">
    <text evidence="1 3">Belongs to the thiolase-like superfamily. Beta-ketoacyl-ACP synthases family.</text>
</comment>
<dbReference type="EMBL" id="VXRG01000002">
    <property type="protein sequence ID" value="MXY91843.1"/>
    <property type="molecule type" value="Genomic_DNA"/>
</dbReference>
<evidence type="ECO:0000256" key="1">
    <source>
        <dbReference type="ARBA" id="ARBA00008467"/>
    </source>
</evidence>
<keyword evidence="5" id="KW-0012">Acyltransferase</keyword>
<gene>
    <name evidence="5" type="ORF">F4Y42_00150</name>
</gene>
<organism evidence="5">
    <name type="scientific">Caldilineaceae bacterium SB0664_bin_27</name>
    <dbReference type="NCBI Taxonomy" id="2605260"/>
    <lineage>
        <taxon>Bacteria</taxon>
        <taxon>Bacillati</taxon>
        <taxon>Chloroflexota</taxon>
        <taxon>Caldilineae</taxon>
        <taxon>Caldilineales</taxon>
        <taxon>Caldilineaceae</taxon>
    </lineage>
</organism>
<evidence type="ECO:0000256" key="3">
    <source>
        <dbReference type="RuleBase" id="RU003694"/>
    </source>
</evidence>
<name>A0A6B0YLA4_9CHLR</name>
<evidence type="ECO:0000313" key="5">
    <source>
        <dbReference type="EMBL" id="MXY91843.1"/>
    </source>
</evidence>
<dbReference type="GO" id="GO:0004315">
    <property type="term" value="F:3-oxoacyl-[acyl-carrier-protein] synthase activity"/>
    <property type="evidence" value="ECO:0007669"/>
    <property type="project" value="UniProtKB-EC"/>
</dbReference>
<dbReference type="EC" id="2.3.1.179" evidence="5"/>
<dbReference type="InterPro" id="IPR014031">
    <property type="entry name" value="Ketoacyl_synth_C"/>
</dbReference>
<dbReference type="InterPro" id="IPR000794">
    <property type="entry name" value="Beta-ketoacyl_synthase"/>
</dbReference>
<accession>A0A6B0YLA4</accession>